<evidence type="ECO:0000259" key="6">
    <source>
        <dbReference type="PROSITE" id="PS50950"/>
    </source>
</evidence>
<evidence type="ECO:0000313" key="7">
    <source>
        <dbReference type="EMBL" id="KAJ8964607.1"/>
    </source>
</evidence>
<dbReference type="PANTHER" id="PTHR46600:SF11">
    <property type="entry name" value="THAP DOMAIN-CONTAINING PROTEIN 10"/>
    <property type="match status" value="1"/>
</dbReference>
<dbReference type="EMBL" id="JANEYF010001339">
    <property type="protein sequence ID" value="KAJ8964607.1"/>
    <property type="molecule type" value="Genomic_DNA"/>
</dbReference>
<dbReference type="Proteomes" id="UP001162156">
    <property type="component" value="Unassembled WGS sequence"/>
</dbReference>
<dbReference type="InterPro" id="IPR006612">
    <property type="entry name" value="THAP_Znf"/>
</dbReference>
<reference evidence="7" key="1">
    <citation type="journal article" date="2023" name="Insect Mol. Biol.">
        <title>Genome sequencing provides insights into the evolution of gene families encoding plant cell wall-degrading enzymes in longhorned beetles.</title>
        <authorList>
            <person name="Shin N.R."/>
            <person name="Okamura Y."/>
            <person name="Kirsch R."/>
            <person name="Pauchet Y."/>
        </authorList>
    </citation>
    <scope>NUCLEOTIDE SEQUENCE</scope>
    <source>
        <strain evidence="7">RBIC_L_NR</strain>
    </source>
</reference>
<sequence>MQFFNFPKDLEKRKIWISNTKINDWEPSKNSRLCSKHFEACYFYKTDTQTRVRLLNGAVPTIFPELPKYLQPKKVKFRFFLYVILCVLFSK</sequence>
<dbReference type="SUPFAM" id="SSF57716">
    <property type="entry name" value="Glucocorticoid receptor-like (DNA-binding domain)"/>
    <property type="match status" value="1"/>
</dbReference>
<organism evidence="7 8">
    <name type="scientific">Rhamnusium bicolor</name>
    <dbReference type="NCBI Taxonomy" id="1586634"/>
    <lineage>
        <taxon>Eukaryota</taxon>
        <taxon>Metazoa</taxon>
        <taxon>Ecdysozoa</taxon>
        <taxon>Arthropoda</taxon>
        <taxon>Hexapoda</taxon>
        <taxon>Insecta</taxon>
        <taxon>Pterygota</taxon>
        <taxon>Neoptera</taxon>
        <taxon>Endopterygota</taxon>
        <taxon>Coleoptera</taxon>
        <taxon>Polyphaga</taxon>
        <taxon>Cucujiformia</taxon>
        <taxon>Chrysomeloidea</taxon>
        <taxon>Cerambycidae</taxon>
        <taxon>Lepturinae</taxon>
        <taxon>Rhagiini</taxon>
        <taxon>Rhamnusium</taxon>
    </lineage>
</organism>
<dbReference type="Pfam" id="PF05485">
    <property type="entry name" value="THAP"/>
    <property type="match status" value="1"/>
</dbReference>
<keyword evidence="3" id="KW-0862">Zinc</keyword>
<dbReference type="PROSITE" id="PS50950">
    <property type="entry name" value="ZF_THAP"/>
    <property type="match status" value="1"/>
</dbReference>
<evidence type="ECO:0000256" key="4">
    <source>
        <dbReference type="ARBA" id="ARBA00023125"/>
    </source>
</evidence>
<accession>A0AAV8ZKA9</accession>
<dbReference type="AlphaFoldDB" id="A0AAV8ZKA9"/>
<evidence type="ECO:0000256" key="5">
    <source>
        <dbReference type="PROSITE-ProRule" id="PRU00309"/>
    </source>
</evidence>
<name>A0AAV8ZKA9_9CUCU</name>
<keyword evidence="1" id="KW-0479">Metal-binding</keyword>
<protein>
    <recommendedName>
        <fullName evidence="6">THAP-type domain-containing protein</fullName>
    </recommendedName>
</protein>
<dbReference type="InterPro" id="IPR038441">
    <property type="entry name" value="THAP_Znf_sf"/>
</dbReference>
<feature type="domain" description="THAP-type" evidence="6">
    <location>
        <begin position="1"/>
        <end position="63"/>
    </location>
</feature>
<dbReference type="GO" id="GO:0043565">
    <property type="term" value="F:sequence-specific DNA binding"/>
    <property type="evidence" value="ECO:0007669"/>
    <property type="project" value="InterPro"/>
</dbReference>
<evidence type="ECO:0000256" key="3">
    <source>
        <dbReference type="ARBA" id="ARBA00022833"/>
    </source>
</evidence>
<dbReference type="PANTHER" id="PTHR46600">
    <property type="entry name" value="THAP DOMAIN-CONTAINING"/>
    <property type="match status" value="1"/>
</dbReference>
<keyword evidence="2 5" id="KW-0863">Zinc-finger</keyword>
<gene>
    <name evidence="7" type="ORF">NQ314_004756</name>
</gene>
<keyword evidence="4 5" id="KW-0238">DNA-binding</keyword>
<dbReference type="InterPro" id="IPR026516">
    <property type="entry name" value="THAP1/10"/>
</dbReference>
<dbReference type="GO" id="GO:0008270">
    <property type="term" value="F:zinc ion binding"/>
    <property type="evidence" value="ECO:0007669"/>
    <property type="project" value="UniProtKB-KW"/>
</dbReference>
<comment type="caution">
    <text evidence="7">The sequence shown here is derived from an EMBL/GenBank/DDBJ whole genome shotgun (WGS) entry which is preliminary data.</text>
</comment>
<dbReference type="SMART" id="SM00980">
    <property type="entry name" value="THAP"/>
    <property type="match status" value="1"/>
</dbReference>
<dbReference type="Gene3D" id="6.20.210.20">
    <property type="entry name" value="THAP domain"/>
    <property type="match status" value="1"/>
</dbReference>
<evidence type="ECO:0000256" key="2">
    <source>
        <dbReference type="ARBA" id="ARBA00022771"/>
    </source>
</evidence>
<dbReference type="SMART" id="SM00692">
    <property type="entry name" value="DM3"/>
    <property type="match status" value="1"/>
</dbReference>
<keyword evidence="8" id="KW-1185">Reference proteome</keyword>
<evidence type="ECO:0000256" key="1">
    <source>
        <dbReference type="ARBA" id="ARBA00022723"/>
    </source>
</evidence>
<proteinExistence type="predicted"/>
<evidence type="ECO:0000313" key="8">
    <source>
        <dbReference type="Proteomes" id="UP001162156"/>
    </source>
</evidence>